<dbReference type="PANTHER" id="PTHR14336">
    <property type="entry name" value="TANDEM PH DOMAIN CONTAINING PROTEIN"/>
    <property type="match status" value="1"/>
</dbReference>
<name>A0AAV7KIH5_9METZ</name>
<organism evidence="3 4">
    <name type="scientific">Oopsacas minuta</name>
    <dbReference type="NCBI Taxonomy" id="111878"/>
    <lineage>
        <taxon>Eukaryota</taxon>
        <taxon>Metazoa</taxon>
        <taxon>Porifera</taxon>
        <taxon>Hexactinellida</taxon>
        <taxon>Hexasterophora</taxon>
        <taxon>Lyssacinosida</taxon>
        <taxon>Leucopsacidae</taxon>
        <taxon>Oopsacas</taxon>
    </lineage>
</organism>
<gene>
    <name evidence="3" type="ORF">LOD99_10125</name>
</gene>
<reference evidence="3 4" key="1">
    <citation type="journal article" date="2023" name="BMC Biol.">
        <title>The compact genome of the sponge Oopsacas minuta (Hexactinellida) is lacking key metazoan core genes.</title>
        <authorList>
            <person name="Santini S."/>
            <person name="Schenkelaars Q."/>
            <person name="Jourda C."/>
            <person name="Duchesne M."/>
            <person name="Belahbib H."/>
            <person name="Rocher C."/>
            <person name="Selva M."/>
            <person name="Riesgo A."/>
            <person name="Vervoort M."/>
            <person name="Leys S.P."/>
            <person name="Kodjabachian L."/>
            <person name="Le Bivic A."/>
            <person name="Borchiellini C."/>
            <person name="Claverie J.M."/>
            <person name="Renard E."/>
        </authorList>
    </citation>
    <scope>NUCLEOTIDE SEQUENCE [LARGE SCALE GENOMIC DNA]</scope>
    <source>
        <strain evidence="3">SPO-2</strain>
    </source>
</reference>
<dbReference type="AlphaFoldDB" id="A0AAV7KIH5"/>
<dbReference type="Gene3D" id="2.30.29.30">
    <property type="entry name" value="Pleckstrin-homology domain (PH domain)/Phosphotyrosine-binding domain (PTB)"/>
    <property type="match status" value="1"/>
</dbReference>
<dbReference type="SUPFAM" id="SSF55961">
    <property type="entry name" value="Bet v1-like"/>
    <property type="match status" value="1"/>
</dbReference>
<evidence type="ECO:0000259" key="2">
    <source>
        <dbReference type="PROSITE" id="PS50003"/>
    </source>
</evidence>
<proteinExistence type="predicted"/>
<keyword evidence="4" id="KW-1185">Reference proteome</keyword>
<dbReference type="PROSITE" id="PS50003">
    <property type="entry name" value="PH_DOMAIN"/>
    <property type="match status" value="1"/>
</dbReference>
<accession>A0AAV7KIH5</accession>
<dbReference type="InterPro" id="IPR001849">
    <property type="entry name" value="PH_domain"/>
</dbReference>
<dbReference type="InterPro" id="IPR023393">
    <property type="entry name" value="START-like_dom_sf"/>
</dbReference>
<feature type="region of interest" description="Disordered" evidence="1">
    <location>
        <begin position="146"/>
        <end position="181"/>
    </location>
</feature>
<dbReference type="PANTHER" id="PTHR14336:SF8">
    <property type="entry name" value="PROTEIN OPY1"/>
    <property type="match status" value="1"/>
</dbReference>
<sequence>MSTDTGVTKSNSLPPLLYHSSLIKSGWCLKESGSTFMGSKNWRRRFFRLTEFHGYISLSYFKSCSDELPAGIIPLDRTYTTRIIELAAKGKLHCFAVGPLIDDGSSRTYYVCCLSDLEKKEWMAAIEAAIEGVPQDAMRRVKTLRSRNMSRRAARPTPGGEEDPLTIVTDNEPSDPNGVDTEEFDRQMSEMLGVKSSELSLPSPTLNKKFSLPPLSSLDIDPILLDTPDSNPQSSTDDEDDLDFETCTGSVYDCINKPLSIDLTSLEDYRSSRWRIDQWLSMKHKVESTSWKKVDTSHEITLARTKFSSEYPVLIKLEGKLEADPQIALEYFKNAIKVGGNFDHPFRNEIILEYIPEEPEAVVIQNYYHVPIPHMDKRELTALRYWVPSYMDTDNCSGMVVTRMNHPQAVKISDVEKILLSPSGLILRPHFEPSGELHTYCTVFVQINVRGSLQRMFKTAYNSGLLKLGLRSVFGQIKQHVEMFVRAMSL</sequence>
<dbReference type="SMART" id="SM00233">
    <property type="entry name" value="PH"/>
    <property type="match status" value="1"/>
</dbReference>
<dbReference type="SUPFAM" id="SSF50729">
    <property type="entry name" value="PH domain-like"/>
    <property type="match status" value="1"/>
</dbReference>
<evidence type="ECO:0000313" key="4">
    <source>
        <dbReference type="Proteomes" id="UP001165289"/>
    </source>
</evidence>
<feature type="domain" description="PH" evidence="2">
    <location>
        <begin position="21"/>
        <end position="131"/>
    </location>
</feature>
<dbReference type="Pfam" id="PF00169">
    <property type="entry name" value="PH"/>
    <property type="match status" value="1"/>
</dbReference>
<dbReference type="Proteomes" id="UP001165289">
    <property type="component" value="Unassembled WGS sequence"/>
</dbReference>
<dbReference type="InterPro" id="IPR051707">
    <property type="entry name" value="PI-Interact_SigTrans_Reg"/>
</dbReference>
<dbReference type="Gene3D" id="3.30.530.20">
    <property type="match status" value="1"/>
</dbReference>
<dbReference type="InterPro" id="IPR011993">
    <property type="entry name" value="PH-like_dom_sf"/>
</dbReference>
<protein>
    <recommendedName>
        <fullName evidence="2">PH domain-containing protein</fullName>
    </recommendedName>
</protein>
<comment type="caution">
    <text evidence="3">The sequence shown here is derived from an EMBL/GenBank/DDBJ whole genome shotgun (WGS) entry which is preliminary data.</text>
</comment>
<evidence type="ECO:0000313" key="3">
    <source>
        <dbReference type="EMBL" id="KAI6661197.1"/>
    </source>
</evidence>
<evidence type="ECO:0000256" key="1">
    <source>
        <dbReference type="SAM" id="MobiDB-lite"/>
    </source>
</evidence>
<dbReference type="EMBL" id="JAKMXF010000019">
    <property type="protein sequence ID" value="KAI6661197.1"/>
    <property type="molecule type" value="Genomic_DNA"/>
</dbReference>